<proteinExistence type="predicted"/>
<organism evidence="2 3">
    <name type="scientific">Candidatus Eubacterium avistercoris</name>
    <dbReference type="NCBI Taxonomy" id="2838567"/>
    <lineage>
        <taxon>Bacteria</taxon>
        <taxon>Bacillati</taxon>
        <taxon>Bacillota</taxon>
        <taxon>Clostridia</taxon>
        <taxon>Eubacteriales</taxon>
        <taxon>Eubacteriaceae</taxon>
        <taxon>Eubacterium</taxon>
    </lineage>
</organism>
<feature type="transmembrane region" description="Helical" evidence="1">
    <location>
        <begin position="126"/>
        <end position="144"/>
    </location>
</feature>
<dbReference type="EMBL" id="DXCH01000164">
    <property type="protein sequence ID" value="HIZ07452.1"/>
    <property type="molecule type" value="Genomic_DNA"/>
</dbReference>
<feature type="transmembrane region" description="Helical" evidence="1">
    <location>
        <begin position="238"/>
        <end position="259"/>
    </location>
</feature>
<keyword evidence="1" id="KW-0812">Transmembrane</keyword>
<dbReference type="AlphaFoldDB" id="A0A9D2IFS6"/>
<feature type="transmembrane region" description="Helical" evidence="1">
    <location>
        <begin position="199"/>
        <end position="218"/>
    </location>
</feature>
<gene>
    <name evidence="2" type="ORF">IAA08_05905</name>
</gene>
<reference evidence="2" key="2">
    <citation type="submission" date="2021-04" db="EMBL/GenBank/DDBJ databases">
        <authorList>
            <person name="Gilroy R."/>
        </authorList>
    </citation>
    <scope>NUCLEOTIDE SEQUENCE</scope>
    <source>
        <strain evidence="2">CHK192-9172</strain>
    </source>
</reference>
<feature type="transmembrane region" description="Helical" evidence="1">
    <location>
        <begin position="150"/>
        <end position="178"/>
    </location>
</feature>
<protein>
    <submittedName>
        <fullName evidence="2">ABC-2 family transporter protein</fullName>
    </submittedName>
</protein>
<feature type="transmembrane region" description="Helical" evidence="1">
    <location>
        <begin position="64"/>
        <end position="84"/>
    </location>
</feature>
<evidence type="ECO:0000256" key="1">
    <source>
        <dbReference type="SAM" id="Phobius"/>
    </source>
</evidence>
<keyword evidence="1" id="KW-1133">Transmembrane helix</keyword>
<accession>A0A9D2IFS6</accession>
<dbReference type="PANTHER" id="PTHR36833:SF1">
    <property type="entry name" value="INTEGRAL MEMBRANE TRANSPORT PROTEIN"/>
    <property type="match status" value="1"/>
</dbReference>
<name>A0A9D2IFS6_9FIRM</name>
<sequence>MIKRWKRYFVIYWKIQLQNIKSLEQYRADFFMMLFFTTLSQVCNLSVIGIIYSNIPSVGGWNMWEILILYGYLLFSEGSVNFFFQGAWKITQMLNKAEIDRFLIRPLPVGLQLITAKIDFDGLNKMFLAGVIFVLGFSHCRINWTPARILYFPVTLVIACIIRFCMIWIASCASFWLGGIKNSLNYFVLTIGEMAKYPLTIYPAVLNTVFAYIIPYAFISYFPASYLLGKSGSFWQNLMIPAVCGIMLFAAAQVLRLGLRRYESDGN</sequence>
<feature type="transmembrane region" description="Helical" evidence="1">
    <location>
        <begin position="30"/>
        <end position="52"/>
    </location>
</feature>
<evidence type="ECO:0000313" key="3">
    <source>
        <dbReference type="Proteomes" id="UP000824024"/>
    </source>
</evidence>
<reference evidence="2" key="1">
    <citation type="journal article" date="2021" name="PeerJ">
        <title>Extensive microbial diversity within the chicken gut microbiome revealed by metagenomics and culture.</title>
        <authorList>
            <person name="Gilroy R."/>
            <person name="Ravi A."/>
            <person name="Getino M."/>
            <person name="Pursley I."/>
            <person name="Horton D.L."/>
            <person name="Alikhan N.F."/>
            <person name="Baker D."/>
            <person name="Gharbi K."/>
            <person name="Hall N."/>
            <person name="Watson M."/>
            <person name="Adriaenssens E.M."/>
            <person name="Foster-Nyarko E."/>
            <person name="Jarju S."/>
            <person name="Secka A."/>
            <person name="Antonio M."/>
            <person name="Oren A."/>
            <person name="Chaudhuri R.R."/>
            <person name="La Ragione R."/>
            <person name="Hildebrand F."/>
            <person name="Pallen M.J."/>
        </authorList>
    </citation>
    <scope>NUCLEOTIDE SEQUENCE</scope>
    <source>
        <strain evidence="2">CHK192-9172</strain>
    </source>
</reference>
<dbReference type="Pfam" id="PF06182">
    <property type="entry name" value="ABC2_membrane_6"/>
    <property type="match status" value="1"/>
</dbReference>
<dbReference type="InterPro" id="IPR010390">
    <property type="entry name" value="ABC-2_transporter-like"/>
</dbReference>
<evidence type="ECO:0000313" key="2">
    <source>
        <dbReference type="EMBL" id="HIZ07452.1"/>
    </source>
</evidence>
<keyword evidence="1" id="KW-0472">Membrane</keyword>
<dbReference type="PANTHER" id="PTHR36833">
    <property type="entry name" value="SLR0610 PROTEIN-RELATED"/>
    <property type="match status" value="1"/>
</dbReference>
<comment type="caution">
    <text evidence="2">The sequence shown here is derived from an EMBL/GenBank/DDBJ whole genome shotgun (WGS) entry which is preliminary data.</text>
</comment>
<dbReference type="Proteomes" id="UP000824024">
    <property type="component" value="Unassembled WGS sequence"/>
</dbReference>